<dbReference type="InterPro" id="IPR032710">
    <property type="entry name" value="NTF2-like_dom_sf"/>
</dbReference>
<dbReference type="InterPro" id="IPR048469">
    <property type="entry name" value="YchJ-like_M"/>
</dbReference>
<dbReference type="EMBL" id="JAQNDO010000001">
    <property type="protein sequence ID" value="MDC0744878.1"/>
    <property type="molecule type" value="Genomic_DNA"/>
</dbReference>
<evidence type="ECO:0000313" key="3">
    <source>
        <dbReference type="Proteomes" id="UP001221411"/>
    </source>
</evidence>
<accession>A0ABT5EST9</accession>
<organism evidence="2 3">
    <name type="scientific">Polyangium mundeleinium</name>
    <dbReference type="NCBI Taxonomy" id="2995306"/>
    <lineage>
        <taxon>Bacteria</taxon>
        <taxon>Pseudomonadati</taxon>
        <taxon>Myxococcota</taxon>
        <taxon>Polyangia</taxon>
        <taxon>Polyangiales</taxon>
        <taxon>Polyangiaceae</taxon>
        <taxon>Polyangium</taxon>
    </lineage>
</organism>
<reference evidence="2 3" key="1">
    <citation type="submission" date="2022-11" db="EMBL/GenBank/DDBJ databases">
        <title>Minimal conservation of predation-associated metabolite biosynthetic gene clusters underscores biosynthetic potential of Myxococcota including descriptions for ten novel species: Archangium lansinium sp. nov., Myxococcus landrumus sp. nov., Nannocystis bai.</title>
        <authorList>
            <person name="Ahearne A."/>
            <person name="Stevens C."/>
            <person name="Dowd S."/>
        </authorList>
    </citation>
    <scope>NUCLEOTIDE SEQUENCE [LARGE SCALE GENOMIC DNA]</scope>
    <source>
        <strain evidence="2 3">RJM3</strain>
    </source>
</reference>
<protein>
    <submittedName>
        <fullName evidence="2">YchJ family metal-binding protein</fullName>
    </submittedName>
</protein>
<keyword evidence="3" id="KW-1185">Reference proteome</keyword>
<feature type="domain" description="YchJ-like middle NTF2-like" evidence="1">
    <location>
        <begin position="32"/>
        <end position="134"/>
    </location>
</feature>
<dbReference type="Gene3D" id="3.10.450.50">
    <property type="match status" value="1"/>
</dbReference>
<evidence type="ECO:0000313" key="2">
    <source>
        <dbReference type="EMBL" id="MDC0744878.1"/>
    </source>
</evidence>
<dbReference type="Proteomes" id="UP001221411">
    <property type="component" value="Unassembled WGS sequence"/>
</dbReference>
<gene>
    <name evidence="2" type="ORF">POL67_26335</name>
</gene>
<dbReference type="Pfam" id="PF17775">
    <property type="entry name" value="YchJ_M-like"/>
    <property type="match status" value="1"/>
</dbReference>
<comment type="caution">
    <text evidence="2">The sequence shown here is derived from an EMBL/GenBank/DDBJ whole genome shotgun (WGS) entry which is preliminary data.</text>
</comment>
<evidence type="ECO:0000259" key="1">
    <source>
        <dbReference type="Pfam" id="PF17775"/>
    </source>
</evidence>
<proteinExistence type="predicted"/>
<dbReference type="SUPFAM" id="SSF54427">
    <property type="entry name" value="NTF2-like"/>
    <property type="match status" value="1"/>
</dbReference>
<name>A0ABT5EST9_9BACT</name>
<sequence length="160" mass="18141">MAPARDCPCCSGLPYAQCCAPYHRGEREAPDAVTLMRSRFAAYARKESAYVLRTLHPDHEDRKRPEAEVIREIRDATSTLKFMRLDVLDHDGPDEAGFWHVLFHARVFEKGQDRSFVELSEFAHDGEGIRYRSGQQIAAAKVADPKGLTIAAFRETFSTR</sequence>
<dbReference type="RefSeq" id="WP_271921854.1">
    <property type="nucleotide sequence ID" value="NZ_JAQNDO010000001.1"/>
</dbReference>